<proteinExistence type="predicted"/>
<dbReference type="Gene3D" id="3.30.420.10">
    <property type="entry name" value="Ribonuclease H-like superfamily/Ribonuclease H"/>
    <property type="match status" value="1"/>
</dbReference>
<dbReference type="Pfam" id="PF24626">
    <property type="entry name" value="SH3_Tf2-1"/>
    <property type="match status" value="1"/>
</dbReference>
<accession>A0A5B6VLY0</accession>
<comment type="caution">
    <text evidence="2">The sequence shown here is derived from an EMBL/GenBank/DDBJ whole genome shotgun (WGS) entry which is preliminary data.</text>
</comment>
<dbReference type="AlphaFoldDB" id="A0A5B6VLY0"/>
<evidence type="ECO:0000313" key="3">
    <source>
        <dbReference type="Proteomes" id="UP000325315"/>
    </source>
</evidence>
<name>A0A5B6VLY0_9ROSI</name>
<dbReference type="InterPro" id="IPR012337">
    <property type="entry name" value="RNaseH-like_sf"/>
</dbReference>
<dbReference type="PANTHER" id="PTHR45835">
    <property type="entry name" value="YALI0A06105P"/>
    <property type="match status" value="1"/>
</dbReference>
<dbReference type="EMBL" id="SMMG02000006">
    <property type="protein sequence ID" value="KAA3470113.1"/>
    <property type="molecule type" value="Genomic_DNA"/>
</dbReference>
<dbReference type="GO" id="GO:0003676">
    <property type="term" value="F:nucleic acid binding"/>
    <property type="evidence" value="ECO:0007669"/>
    <property type="project" value="InterPro"/>
</dbReference>
<evidence type="ECO:0000259" key="1">
    <source>
        <dbReference type="Pfam" id="PF24626"/>
    </source>
</evidence>
<organism evidence="2 3">
    <name type="scientific">Gossypium australe</name>
    <dbReference type="NCBI Taxonomy" id="47621"/>
    <lineage>
        <taxon>Eukaryota</taxon>
        <taxon>Viridiplantae</taxon>
        <taxon>Streptophyta</taxon>
        <taxon>Embryophyta</taxon>
        <taxon>Tracheophyta</taxon>
        <taxon>Spermatophyta</taxon>
        <taxon>Magnoliopsida</taxon>
        <taxon>eudicotyledons</taxon>
        <taxon>Gunneridae</taxon>
        <taxon>Pentapetalae</taxon>
        <taxon>rosids</taxon>
        <taxon>malvids</taxon>
        <taxon>Malvales</taxon>
        <taxon>Malvaceae</taxon>
        <taxon>Malvoideae</taxon>
        <taxon>Gossypium</taxon>
    </lineage>
</organism>
<reference evidence="2" key="1">
    <citation type="submission" date="2019-08" db="EMBL/GenBank/DDBJ databases">
        <authorList>
            <person name="Liu F."/>
        </authorList>
    </citation>
    <scope>NUCLEOTIDE SEQUENCE [LARGE SCALE GENOMIC DNA]</scope>
    <source>
        <strain evidence="2">PA1801</strain>
        <tissue evidence="2">Leaf</tissue>
    </source>
</reference>
<dbReference type="OrthoDB" id="115950at2759"/>
<evidence type="ECO:0000313" key="2">
    <source>
        <dbReference type="EMBL" id="KAA3470113.1"/>
    </source>
</evidence>
<dbReference type="SUPFAM" id="SSF53098">
    <property type="entry name" value="Ribonuclease H-like"/>
    <property type="match status" value="1"/>
</dbReference>
<dbReference type="Proteomes" id="UP000325315">
    <property type="component" value="Unassembled WGS sequence"/>
</dbReference>
<feature type="domain" description="Tf2-1-like SH3-like" evidence="1">
    <location>
        <begin position="177"/>
        <end position="224"/>
    </location>
</feature>
<dbReference type="PANTHER" id="PTHR45835:SF99">
    <property type="entry name" value="CHROMO DOMAIN-CONTAINING PROTEIN-RELATED"/>
    <property type="match status" value="1"/>
</dbReference>
<protein>
    <submittedName>
        <fullName evidence="2">DNA/RNA polymerase superfamily protein</fullName>
    </submittedName>
</protein>
<dbReference type="InterPro" id="IPR036397">
    <property type="entry name" value="RNaseH_sf"/>
</dbReference>
<keyword evidence="3" id="KW-1185">Reference proteome</keyword>
<gene>
    <name evidence="2" type="ORF">EPI10_015849</name>
</gene>
<sequence>MDFASGLPLTPTKKDSVWVIVDRLTKSAHFLTVRIDYSLQKFAKLYVSKIVRLHRVPASIISDRDPKLHEVLGTQLNISTMYHPQIDGQSKRVIQILKDMLWGCVIDCWGIWEDYLPLVEFAYNNNFQYSIQMASYEALYGHYFRSIKVLREYKEKRYRVFYWRSGVPISVSMEKGSSGMFSSRFIGPYRILKHVGSVAYQLELPSELDQIHNVFHVSVLRQYRSNLSHIIPVEEIEI</sequence>
<dbReference type="InterPro" id="IPR056924">
    <property type="entry name" value="SH3_Tf2-1"/>
</dbReference>